<organism evidence="1 2">
    <name type="scientific">Rotaria magnacalcarata</name>
    <dbReference type="NCBI Taxonomy" id="392030"/>
    <lineage>
        <taxon>Eukaryota</taxon>
        <taxon>Metazoa</taxon>
        <taxon>Spiralia</taxon>
        <taxon>Gnathifera</taxon>
        <taxon>Rotifera</taxon>
        <taxon>Eurotatoria</taxon>
        <taxon>Bdelloidea</taxon>
        <taxon>Philodinida</taxon>
        <taxon>Philodinidae</taxon>
        <taxon>Rotaria</taxon>
    </lineage>
</organism>
<proteinExistence type="predicted"/>
<sequence>MKIDFYINFYLLLFIRKEKYYFNFRNEDFPEFRNRVRYIRDSCKVLNDLWKTDKDFLNKSIDGDVLKAFKEFRLSSVAQNNCSPFGQHGSPSILNSTIDDFIEIHEYIDKKRKNWLEEFRKIDEQAKERQLYIRQTMADFRDNYERAQRKFEVADGNLKKFRSRSDSGAVPNYDERCRELEDIRGECDQARILHR</sequence>
<protein>
    <submittedName>
        <fullName evidence="1">Uncharacterized protein</fullName>
    </submittedName>
</protein>
<name>A0A820MGH7_9BILA</name>
<dbReference type="AlphaFoldDB" id="A0A820MGH7"/>
<evidence type="ECO:0000313" key="1">
    <source>
        <dbReference type="EMBL" id="CAF4373720.1"/>
    </source>
</evidence>
<comment type="caution">
    <text evidence="1">The sequence shown here is derived from an EMBL/GenBank/DDBJ whole genome shotgun (WGS) entry which is preliminary data.</text>
</comment>
<accession>A0A820MGH7</accession>
<evidence type="ECO:0000313" key="2">
    <source>
        <dbReference type="Proteomes" id="UP000663842"/>
    </source>
</evidence>
<feature type="non-terminal residue" evidence="1">
    <location>
        <position position="1"/>
    </location>
</feature>
<gene>
    <name evidence="1" type="ORF">UXM345_LOCUS37090</name>
</gene>
<dbReference type="EMBL" id="CAJOBF010019104">
    <property type="protein sequence ID" value="CAF4373720.1"/>
    <property type="molecule type" value="Genomic_DNA"/>
</dbReference>
<reference evidence="1" key="1">
    <citation type="submission" date="2021-02" db="EMBL/GenBank/DDBJ databases">
        <authorList>
            <person name="Nowell W R."/>
        </authorList>
    </citation>
    <scope>NUCLEOTIDE SEQUENCE</scope>
</reference>
<dbReference type="Proteomes" id="UP000663842">
    <property type="component" value="Unassembled WGS sequence"/>
</dbReference>